<evidence type="ECO:0000313" key="2">
    <source>
        <dbReference type="Proteomes" id="UP001148662"/>
    </source>
</evidence>
<protein>
    <submittedName>
        <fullName evidence="1">Uncharacterized protein</fullName>
    </submittedName>
</protein>
<dbReference type="Proteomes" id="UP001148662">
    <property type="component" value="Unassembled WGS sequence"/>
</dbReference>
<gene>
    <name evidence="1" type="ORF">NM688_g2845</name>
</gene>
<sequence length="71" mass="7417">MWANNPGFPNGKIPTSPGIDPIIGQGDGRVAAGLNPNSPLETFAVPQFVIPTGGEYFFVPSISTLSEVFIA</sequence>
<evidence type="ECO:0000313" key="1">
    <source>
        <dbReference type="EMBL" id="KAJ3554945.1"/>
    </source>
</evidence>
<name>A0ACC1T7M4_9APHY</name>
<reference evidence="1" key="1">
    <citation type="submission" date="2022-07" db="EMBL/GenBank/DDBJ databases">
        <title>Genome Sequence of Phlebia brevispora.</title>
        <authorList>
            <person name="Buettner E."/>
        </authorList>
    </citation>
    <scope>NUCLEOTIDE SEQUENCE</scope>
    <source>
        <strain evidence="1">MPL23</strain>
    </source>
</reference>
<comment type="caution">
    <text evidence="1">The sequence shown here is derived from an EMBL/GenBank/DDBJ whole genome shotgun (WGS) entry which is preliminary data.</text>
</comment>
<organism evidence="1 2">
    <name type="scientific">Phlebia brevispora</name>
    <dbReference type="NCBI Taxonomy" id="194682"/>
    <lineage>
        <taxon>Eukaryota</taxon>
        <taxon>Fungi</taxon>
        <taxon>Dikarya</taxon>
        <taxon>Basidiomycota</taxon>
        <taxon>Agaricomycotina</taxon>
        <taxon>Agaricomycetes</taxon>
        <taxon>Polyporales</taxon>
        <taxon>Meruliaceae</taxon>
        <taxon>Phlebia</taxon>
    </lineage>
</organism>
<accession>A0ACC1T7M4</accession>
<dbReference type="EMBL" id="JANHOG010000381">
    <property type="protein sequence ID" value="KAJ3554945.1"/>
    <property type="molecule type" value="Genomic_DNA"/>
</dbReference>
<keyword evidence="2" id="KW-1185">Reference proteome</keyword>
<proteinExistence type="predicted"/>